<dbReference type="AlphaFoldDB" id="R0MGB9"/>
<evidence type="ECO:0000313" key="2">
    <source>
        <dbReference type="Proteomes" id="UP000016927"/>
    </source>
</evidence>
<gene>
    <name evidence="1" type="ORF">NBO_128g0002</name>
</gene>
<keyword evidence="2" id="KW-1185">Reference proteome</keyword>
<dbReference type="VEuPathDB" id="MicrosporidiaDB:NBO_128g0002"/>
<dbReference type="EMBL" id="KB909036">
    <property type="protein sequence ID" value="EOB13190.1"/>
    <property type="molecule type" value="Genomic_DNA"/>
</dbReference>
<dbReference type="Proteomes" id="UP000016927">
    <property type="component" value="Unassembled WGS sequence"/>
</dbReference>
<protein>
    <submittedName>
        <fullName evidence="1">Uncharacterized protein</fullName>
    </submittedName>
</protein>
<evidence type="ECO:0000313" key="1">
    <source>
        <dbReference type="EMBL" id="EOB13190.1"/>
    </source>
</evidence>
<dbReference type="HOGENOM" id="CLU_765249_0_0_1"/>
<organism evidence="1 2">
    <name type="scientific">Nosema bombycis (strain CQ1 / CVCC 102059)</name>
    <name type="common">Microsporidian parasite</name>
    <name type="synonym">Pebrine of silkworm</name>
    <dbReference type="NCBI Taxonomy" id="578461"/>
    <lineage>
        <taxon>Eukaryota</taxon>
        <taxon>Fungi</taxon>
        <taxon>Fungi incertae sedis</taxon>
        <taxon>Microsporidia</taxon>
        <taxon>Nosematidae</taxon>
        <taxon>Nosema</taxon>
    </lineage>
</organism>
<sequence>MIFEFTYLELHDFIEGITTVDIEKILNFDKSYLYYFKDCHECLENLQNFVNVLYEHNHFKLCEKEINICRFFMKSKKAEIPMSIYTFIECFKKMFVGQCYEQKLIKNFPFNLFDRTRCGNIINKCINHVTGYLKNNENLNLSLTNRYYSFYYMRNYCKIVYEALEEKNLLLCLVTKNGIETLDLPKIYKCIDDKLLNIEKQIEKNSLDEENMRNFFSQTFGELILDDYFIIEKIVCDYLNMFKYIINLSRNIEEPSRKSSEVIRLINNDDIDYKITRSIRITLNENSVFLHIKALSADGQEIPFYKDVDYFVNEFGYLYITMEALNVKNVKSVELILLVTQFNKNFKVYSFFDVNEDGLKLQ</sequence>
<proteinExistence type="predicted"/>
<accession>R0MGB9</accession>
<name>R0MGB9_NOSB1</name>
<reference evidence="1 2" key="1">
    <citation type="journal article" date="2013" name="BMC Genomics">
        <title>Comparative genomics of parasitic silkworm microsporidia reveal an association between genome expansion and host adaptation.</title>
        <authorList>
            <person name="Pan G."/>
            <person name="Xu J."/>
            <person name="Li T."/>
            <person name="Xia Q."/>
            <person name="Liu S.L."/>
            <person name="Zhang G."/>
            <person name="Li S."/>
            <person name="Li C."/>
            <person name="Liu H."/>
            <person name="Yang L."/>
            <person name="Liu T."/>
            <person name="Zhang X."/>
            <person name="Wu Z."/>
            <person name="Fan W."/>
            <person name="Dang X."/>
            <person name="Xiang H."/>
            <person name="Tao M."/>
            <person name="Li Y."/>
            <person name="Hu J."/>
            <person name="Li Z."/>
            <person name="Lin L."/>
            <person name="Luo J."/>
            <person name="Geng L."/>
            <person name="Wang L."/>
            <person name="Long M."/>
            <person name="Wan Y."/>
            <person name="He N."/>
            <person name="Zhang Z."/>
            <person name="Lu C."/>
            <person name="Keeling P.J."/>
            <person name="Wang J."/>
            <person name="Xiang Z."/>
            <person name="Zhou Z."/>
        </authorList>
    </citation>
    <scope>NUCLEOTIDE SEQUENCE [LARGE SCALE GENOMIC DNA]</scope>
    <source>
        <strain evidence="2">CQ1 / CVCC 102059</strain>
    </source>
</reference>